<dbReference type="Proteomes" id="UP000681870">
    <property type="component" value="Unassembled WGS sequence"/>
</dbReference>
<organism evidence="1 2">
    <name type="scientific">Ornithinibacillus massiliensis</name>
    <dbReference type="NCBI Taxonomy" id="1944633"/>
    <lineage>
        <taxon>Bacteria</taxon>
        <taxon>Bacillati</taxon>
        <taxon>Bacillota</taxon>
        <taxon>Bacilli</taxon>
        <taxon>Bacillales</taxon>
        <taxon>Bacillaceae</taxon>
        <taxon>Ornithinibacillus</taxon>
    </lineage>
</organism>
<gene>
    <name evidence="1" type="ORF">KGF86_01745</name>
</gene>
<accession>A0ABS5M9D8</accession>
<evidence type="ECO:0000313" key="1">
    <source>
        <dbReference type="EMBL" id="MBS3678927.1"/>
    </source>
</evidence>
<sequence>MKKVLIFIKLLLKIKSNKEMAVRELIIFHLVDYQIVVVIRTDLALSVDLRRLIDENPELN</sequence>
<dbReference type="EMBL" id="JAGXBY010000001">
    <property type="protein sequence ID" value="MBS3678927.1"/>
    <property type="molecule type" value="Genomic_DNA"/>
</dbReference>
<dbReference type="RefSeq" id="WP_211740971.1">
    <property type="nucleotide sequence ID" value="NZ_JAGXBY010000001.1"/>
</dbReference>
<evidence type="ECO:0000313" key="2">
    <source>
        <dbReference type="Proteomes" id="UP000681870"/>
    </source>
</evidence>
<reference evidence="1 2" key="1">
    <citation type="submission" date="2021-05" db="EMBL/GenBank/DDBJ databases">
        <title>Ornithinibacillus massiliensis sp. nov.</title>
        <authorList>
            <person name="Iwaza R."/>
            <person name="Lagier J.-C."/>
            <person name="Raoult D."/>
        </authorList>
    </citation>
    <scope>NUCLEOTIDE SEQUENCE [LARGE SCALE GENOMIC DNA]</scope>
    <source>
        <strain evidence="1 2">Marseille-P3601</strain>
    </source>
</reference>
<keyword evidence="2" id="KW-1185">Reference proteome</keyword>
<proteinExistence type="predicted"/>
<comment type="caution">
    <text evidence="1">The sequence shown here is derived from an EMBL/GenBank/DDBJ whole genome shotgun (WGS) entry which is preliminary data.</text>
</comment>
<name>A0ABS5M9D8_9BACI</name>
<protein>
    <submittedName>
        <fullName evidence="1">Uncharacterized protein</fullName>
    </submittedName>
</protein>